<comment type="caution">
    <text evidence="1">The sequence shown here is derived from an EMBL/GenBank/DDBJ whole genome shotgun (WGS) entry which is preliminary data.</text>
</comment>
<evidence type="ECO:0000313" key="2">
    <source>
        <dbReference type="Proteomes" id="UP000467700"/>
    </source>
</evidence>
<sequence length="292" mass="33074">MAIDEISGIMDHSEACTLQIEMERNPQLPLHPELWDYALALLCENSPLSLLRSCCSDWAEKRWPGEVGTNSARYRLTTHDASSLYQSISKEHGILQCSAAEENLDLWFRKEKPHPPSSLLPNSCLHYQAHKKPETDRFEIVLVTLDMHKAAWKYGHKKQVLMNLTFRFCSAWALLAILMAIDSSGSGVPIALIIFTARESAQAIHADYDTAVLDRLLAHYKKGMGTDEHGEEFDIQVAGTDNDPCEQGALSKNWATVFLILCMFHVWQAWHNGLNHYLRSIPKGDTWQSVQK</sequence>
<gene>
    <name evidence="1" type="ORF">AAE3_LOCUS9731</name>
</gene>
<dbReference type="OrthoDB" id="2422225at2759"/>
<accession>A0A8S0W953</accession>
<dbReference type="Proteomes" id="UP000467700">
    <property type="component" value="Unassembled WGS sequence"/>
</dbReference>
<evidence type="ECO:0000313" key="1">
    <source>
        <dbReference type="EMBL" id="CAA7267438.1"/>
    </source>
</evidence>
<proteinExistence type="predicted"/>
<dbReference type="EMBL" id="CACVBS010000060">
    <property type="protein sequence ID" value="CAA7267438.1"/>
    <property type="molecule type" value="Genomic_DNA"/>
</dbReference>
<reference evidence="1 2" key="1">
    <citation type="submission" date="2020-01" db="EMBL/GenBank/DDBJ databases">
        <authorList>
            <person name="Gupta K D."/>
        </authorList>
    </citation>
    <scope>NUCLEOTIDE SEQUENCE [LARGE SCALE GENOMIC DNA]</scope>
</reference>
<keyword evidence="2" id="KW-1185">Reference proteome</keyword>
<dbReference type="AlphaFoldDB" id="A0A8S0W953"/>
<name>A0A8S0W953_CYCAE</name>
<organism evidence="1 2">
    <name type="scientific">Cyclocybe aegerita</name>
    <name type="common">Black poplar mushroom</name>
    <name type="synonym">Agrocybe aegerita</name>
    <dbReference type="NCBI Taxonomy" id="1973307"/>
    <lineage>
        <taxon>Eukaryota</taxon>
        <taxon>Fungi</taxon>
        <taxon>Dikarya</taxon>
        <taxon>Basidiomycota</taxon>
        <taxon>Agaricomycotina</taxon>
        <taxon>Agaricomycetes</taxon>
        <taxon>Agaricomycetidae</taxon>
        <taxon>Agaricales</taxon>
        <taxon>Agaricineae</taxon>
        <taxon>Bolbitiaceae</taxon>
        <taxon>Cyclocybe</taxon>
    </lineage>
</organism>
<protein>
    <submittedName>
        <fullName evidence="1">Uncharacterized protein</fullName>
    </submittedName>
</protein>